<feature type="non-terminal residue" evidence="1">
    <location>
        <position position="89"/>
    </location>
</feature>
<protein>
    <submittedName>
        <fullName evidence="1">Uncharacterized protein</fullName>
    </submittedName>
</protein>
<reference evidence="1" key="1">
    <citation type="submission" date="2020-11" db="EMBL/GenBank/DDBJ databases">
        <authorList>
            <consortium name="DOE Joint Genome Institute"/>
            <person name="Ahrendt S."/>
            <person name="Riley R."/>
            <person name="Andreopoulos W."/>
            <person name="Labutti K."/>
            <person name="Pangilinan J."/>
            <person name="Ruiz-Duenas F.J."/>
            <person name="Barrasa J.M."/>
            <person name="Sanchez-Garcia M."/>
            <person name="Camarero S."/>
            <person name="Miyauchi S."/>
            <person name="Serrano A."/>
            <person name="Linde D."/>
            <person name="Babiker R."/>
            <person name="Drula E."/>
            <person name="Ayuso-Fernandez I."/>
            <person name="Pacheco R."/>
            <person name="Padilla G."/>
            <person name="Ferreira P."/>
            <person name="Barriuso J."/>
            <person name="Kellner H."/>
            <person name="Castanera R."/>
            <person name="Alfaro M."/>
            <person name="Ramirez L."/>
            <person name="Pisabarro A.G."/>
            <person name="Kuo A."/>
            <person name="Tritt A."/>
            <person name="Lipzen A."/>
            <person name="He G."/>
            <person name="Yan M."/>
            <person name="Ng V."/>
            <person name="Cullen D."/>
            <person name="Martin F."/>
            <person name="Rosso M.-N."/>
            <person name="Henrissat B."/>
            <person name="Hibbett D."/>
            <person name="Martinez A.T."/>
            <person name="Grigoriev I.V."/>
        </authorList>
    </citation>
    <scope>NUCLEOTIDE SEQUENCE</scope>
    <source>
        <strain evidence="1">AH 40177</strain>
    </source>
</reference>
<keyword evidence="2" id="KW-1185">Reference proteome</keyword>
<dbReference type="EMBL" id="JADNRY010000007">
    <property type="protein sequence ID" value="KAF9076313.1"/>
    <property type="molecule type" value="Genomic_DNA"/>
</dbReference>
<dbReference type="Proteomes" id="UP000772434">
    <property type="component" value="Unassembled WGS sequence"/>
</dbReference>
<sequence length="89" mass="10354">NLLAKLWSHFGGRYGSELFAMMKKRSEADADQWLQQLETHDWMVGELKAALVDEEWENLGDASVAHQVIITRKTQTENQKKRKSVMTEY</sequence>
<accession>A0A9P5Q6F3</accession>
<proteinExistence type="predicted"/>
<gene>
    <name evidence="1" type="ORF">BDP27DRAFT_1197174</name>
</gene>
<organism evidence="1 2">
    <name type="scientific">Rhodocollybia butyracea</name>
    <dbReference type="NCBI Taxonomy" id="206335"/>
    <lineage>
        <taxon>Eukaryota</taxon>
        <taxon>Fungi</taxon>
        <taxon>Dikarya</taxon>
        <taxon>Basidiomycota</taxon>
        <taxon>Agaricomycotina</taxon>
        <taxon>Agaricomycetes</taxon>
        <taxon>Agaricomycetidae</taxon>
        <taxon>Agaricales</taxon>
        <taxon>Marasmiineae</taxon>
        <taxon>Omphalotaceae</taxon>
        <taxon>Rhodocollybia</taxon>
    </lineage>
</organism>
<comment type="caution">
    <text evidence="1">The sequence shown here is derived from an EMBL/GenBank/DDBJ whole genome shotgun (WGS) entry which is preliminary data.</text>
</comment>
<evidence type="ECO:0000313" key="1">
    <source>
        <dbReference type="EMBL" id="KAF9076313.1"/>
    </source>
</evidence>
<evidence type="ECO:0000313" key="2">
    <source>
        <dbReference type="Proteomes" id="UP000772434"/>
    </source>
</evidence>
<dbReference type="OrthoDB" id="2739948at2759"/>
<feature type="non-terminal residue" evidence="1">
    <location>
        <position position="1"/>
    </location>
</feature>
<dbReference type="AlphaFoldDB" id="A0A9P5Q6F3"/>
<name>A0A9P5Q6F3_9AGAR</name>